<dbReference type="SMART" id="SM00028">
    <property type="entry name" value="TPR"/>
    <property type="match status" value="3"/>
</dbReference>
<protein>
    <recommendedName>
        <fullName evidence="2">histidine kinase</fullName>
        <ecNumber evidence="2">2.7.13.3</ecNumber>
    </recommendedName>
</protein>
<dbReference type="InterPro" id="IPR005467">
    <property type="entry name" value="His_kinase_dom"/>
</dbReference>
<keyword evidence="4" id="KW-0418">Kinase</keyword>
<dbReference type="Pfam" id="PF02518">
    <property type="entry name" value="HATPase_c"/>
    <property type="match status" value="1"/>
</dbReference>
<comment type="catalytic activity">
    <reaction evidence="1">
        <text>ATP + protein L-histidine = ADP + protein N-phospho-L-histidine.</text>
        <dbReference type="EC" id="2.7.13.3"/>
    </reaction>
</comment>
<feature type="coiled-coil region" evidence="6">
    <location>
        <begin position="511"/>
        <end position="538"/>
    </location>
</feature>
<feature type="domain" description="Histidine kinase" evidence="8">
    <location>
        <begin position="585"/>
        <end position="670"/>
    </location>
</feature>
<dbReference type="SUPFAM" id="SSF48452">
    <property type="entry name" value="TPR-like"/>
    <property type="match status" value="2"/>
</dbReference>
<evidence type="ECO:0000256" key="7">
    <source>
        <dbReference type="SAM" id="Phobius"/>
    </source>
</evidence>
<evidence type="ECO:0000256" key="5">
    <source>
        <dbReference type="ARBA" id="ARBA00023012"/>
    </source>
</evidence>
<proteinExistence type="predicted"/>
<organism evidence="9 10">
    <name type="scientific">Flagellimonas pelagia</name>
    <dbReference type="NCBI Taxonomy" id="2306998"/>
    <lineage>
        <taxon>Bacteria</taxon>
        <taxon>Pseudomonadati</taxon>
        <taxon>Bacteroidota</taxon>
        <taxon>Flavobacteriia</taxon>
        <taxon>Flavobacteriales</taxon>
        <taxon>Flavobacteriaceae</taxon>
        <taxon>Flagellimonas</taxon>
    </lineage>
</organism>
<evidence type="ECO:0000256" key="1">
    <source>
        <dbReference type="ARBA" id="ARBA00000085"/>
    </source>
</evidence>
<dbReference type="InterPro" id="IPR050482">
    <property type="entry name" value="Sensor_HK_TwoCompSys"/>
</dbReference>
<gene>
    <name evidence="9" type="ORF">D2V05_18000</name>
</gene>
<keyword evidence="3" id="KW-0808">Transferase</keyword>
<dbReference type="InterPro" id="IPR003594">
    <property type="entry name" value="HATPase_dom"/>
</dbReference>
<dbReference type="Proteomes" id="UP000266691">
    <property type="component" value="Unassembled WGS sequence"/>
</dbReference>
<dbReference type="Pfam" id="PF13181">
    <property type="entry name" value="TPR_8"/>
    <property type="match status" value="2"/>
</dbReference>
<feature type="transmembrane region" description="Helical" evidence="7">
    <location>
        <begin position="414"/>
        <end position="437"/>
    </location>
</feature>
<evidence type="ECO:0000256" key="2">
    <source>
        <dbReference type="ARBA" id="ARBA00012438"/>
    </source>
</evidence>
<sequence length="684" mass="78088">MLLFWGCTHKTNESTSASNPDLDSIQKWLKIAKNGKELSLENRKQYLDDAKKKIYTLSNDTLKLEQLSDISLVYKTLKDSLEFRQVNRQVLELAQKSNDFKNIGFSHWDLGDFLQDHSVLDSAFYYYRRALTSFERLPADSTSKSLRARMLYSMGRIQDSYKDYLGAEASISSALKIFDELGDTKRIHNCYNVLGVVAIGMGDSQKSLEYYKKAGEYLNNSGSSNNRLSWINQNNIASAFLNMDDYQRAIKSYRELLSDQTFKEKDPDLYTKVISGLAYSMFKSGVNQENVESLLQEAIMVNSQQGKEYDLARPKQYYAEVLAAKGDTSQAIQLAQESYAIAKETYNNDRSLEALMLLTKLDPANGSTYADDYYKLNETIKEEERTKRDKFARIRMETDEIIEKNEILTQEKQVWVGAAFALILFGTAFLIIVTLYINNNRLKFRQKQQESNQEIYNLMLSQQGKFEEGKQLEQKRISEELHDGILGEMLGIRLILSGLNEREDPASIAQRAELIEKLREVEEEIRTISHELNNASYEKFHNFIVSLEDLIDGIQTSSGISCSFTFDDKVSWDNLLGDIKINAYRIVQEALKNCVKHAKSQHVDISFESFGKNLKLTIVDDGVGFEVNKGKRGIGLRNIISRSKKIHAKLDIDSKKGKGTTITVTIPAIYIDSDVVERKEVLNT</sequence>
<keyword evidence="5" id="KW-0902">Two-component regulatory system</keyword>
<dbReference type="PANTHER" id="PTHR24421:SF10">
    <property type="entry name" value="NITRATE_NITRITE SENSOR PROTEIN NARQ"/>
    <property type="match status" value="1"/>
</dbReference>
<keyword evidence="7" id="KW-0812">Transmembrane</keyword>
<reference evidence="9 10" key="1">
    <citation type="submission" date="2018-08" db="EMBL/GenBank/DDBJ databases">
        <title>Proposal of Muricauda 72 sp.nov. and Muricauda NH166 sp.nov., isolated from seawater.</title>
        <authorList>
            <person name="Cheng H."/>
            <person name="Wu Y.-H."/>
            <person name="Guo L.-L."/>
            <person name="Xu X.-W."/>
        </authorList>
    </citation>
    <scope>NUCLEOTIDE SEQUENCE [LARGE SCALE GENOMIC DNA]</scope>
    <source>
        <strain evidence="9 10">72</strain>
    </source>
</reference>
<dbReference type="EMBL" id="QXFI01000036">
    <property type="protein sequence ID" value="RIV41998.1"/>
    <property type="molecule type" value="Genomic_DNA"/>
</dbReference>
<keyword evidence="6" id="KW-0175">Coiled coil</keyword>
<name>A0A3A1NC77_9FLAO</name>
<dbReference type="Gene3D" id="1.25.40.10">
    <property type="entry name" value="Tetratricopeptide repeat domain"/>
    <property type="match status" value="3"/>
</dbReference>
<dbReference type="PROSITE" id="PS50109">
    <property type="entry name" value="HIS_KIN"/>
    <property type="match status" value="1"/>
</dbReference>
<dbReference type="AlphaFoldDB" id="A0A3A1NC77"/>
<evidence type="ECO:0000259" key="8">
    <source>
        <dbReference type="PROSITE" id="PS50109"/>
    </source>
</evidence>
<evidence type="ECO:0000256" key="3">
    <source>
        <dbReference type="ARBA" id="ARBA00022679"/>
    </source>
</evidence>
<dbReference type="InterPro" id="IPR036890">
    <property type="entry name" value="HATPase_C_sf"/>
</dbReference>
<dbReference type="CDD" id="cd16917">
    <property type="entry name" value="HATPase_UhpB-NarQ-NarX-like"/>
    <property type="match status" value="1"/>
</dbReference>
<dbReference type="InterPro" id="IPR011990">
    <property type="entry name" value="TPR-like_helical_dom_sf"/>
</dbReference>
<accession>A0A3A1NC77</accession>
<evidence type="ECO:0000256" key="4">
    <source>
        <dbReference type="ARBA" id="ARBA00022777"/>
    </source>
</evidence>
<dbReference type="InterPro" id="IPR019734">
    <property type="entry name" value="TPR_rpt"/>
</dbReference>
<dbReference type="GO" id="GO:0000160">
    <property type="term" value="P:phosphorelay signal transduction system"/>
    <property type="evidence" value="ECO:0007669"/>
    <property type="project" value="UniProtKB-KW"/>
</dbReference>
<keyword evidence="7" id="KW-1133">Transmembrane helix</keyword>
<dbReference type="Gene3D" id="3.30.565.10">
    <property type="entry name" value="Histidine kinase-like ATPase, C-terminal domain"/>
    <property type="match status" value="1"/>
</dbReference>
<dbReference type="GO" id="GO:0004673">
    <property type="term" value="F:protein histidine kinase activity"/>
    <property type="evidence" value="ECO:0007669"/>
    <property type="project" value="UniProtKB-EC"/>
</dbReference>
<keyword evidence="7" id="KW-0472">Membrane</keyword>
<comment type="caution">
    <text evidence="9">The sequence shown here is derived from an EMBL/GenBank/DDBJ whole genome shotgun (WGS) entry which is preliminary data.</text>
</comment>
<dbReference type="PANTHER" id="PTHR24421">
    <property type="entry name" value="NITRATE/NITRITE SENSOR PROTEIN NARX-RELATED"/>
    <property type="match status" value="1"/>
</dbReference>
<dbReference type="SUPFAM" id="SSF55874">
    <property type="entry name" value="ATPase domain of HSP90 chaperone/DNA topoisomerase II/histidine kinase"/>
    <property type="match status" value="1"/>
</dbReference>
<evidence type="ECO:0000313" key="10">
    <source>
        <dbReference type="Proteomes" id="UP000266691"/>
    </source>
</evidence>
<evidence type="ECO:0000313" key="9">
    <source>
        <dbReference type="EMBL" id="RIV41998.1"/>
    </source>
</evidence>
<dbReference type="SMART" id="SM00387">
    <property type="entry name" value="HATPase_c"/>
    <property type="match status" value="1"/>
</dbReference>
<dbReference type="EC" id="2.7.13.3" evidence="2"/>
<evidence type="ECO:0000256" key="6">
    <source>
        <dbReference type="SAM" id="Coils"/>
    </source>
</evidence>